<feature type="region of interest" description="Disordered" evidence="1">
    <location>
        <begin position="147"/>
        <end position="206"/>
    </location>
</feature>
<feature type="domain" description="TET-Associated Glycosyltransferase" evidence="2">
    <location>
        <begin position="304"/>
        <end position="505"/>
    </location>
</feature>
<organism evidence="3 4">
    <name type="scientific">Stylophora pistillata</name>
    <name type="common">Smooth cauliflower coral</name>
    <dbReference type="NCBI Taxonomy" id="50429"/>
    <lineage>
        <taxon>Eukaryota</taxon>
        <taxon>Metazoa</taxon>
        <taxon>Cnidaria</taxon>
        <taxon>Anthozoa</taxon>
        <taxon>Hexacorallia</taxon>
        <taxon>Scleractinia</taxon>
        <taxon>Astrocoeniina</taxon>
        <taxon>Pocilloporidae</taxon>
        <taxon>Stylophora</taxon>
    </lineage>
</organism>
<dbReference type="OrthoDB" id="5985770at2759"/>
<dbReference type="InterPro" id="IPR049100">
    <property type="entry name" value="TAGT"/>
</dbReference>
<evidence type="ECO:0000256" key="1">
    <source>
        <dbReference type="SAM" id="MobiDB-lite"/>
    </source>
</evidence>
<reference evidence="4" key="1">
    <citation type="journal article" date="2017" name="bioRxiv">
        <title>Comparative analysis of the genomes of Stylophora pistillata and Acropora digitifera provides evidence for extensive differences between species of corals.</title>
        <authorList>
            <person name="Voolstra C.R."/>
            <person name="Li Y."/>
            <person name="Liew Y.J."/>
            <person name="Baumgarten S."/>
            <person name="Zoccola D."/>
            <person name="Flot J.-F."/>
            <person name="Tambutte S."/>
            <person name="Allemand D."/>
            <person name="Aranda M."/>
        </authorList>
    </citation>
    <scope>NUCLEOTIDE SEQUENCE [LARGE SCALE GENOMIC DNA]</scope>
</reference>
<evidence type="ECO:0000259" key="2">
    <source>
        <dbReference type="Pfam" id="PF20691"/>
    </source>
</evidence>
<name>A0A2B4S6D1_STYPI</name>
<feature type="region of interest" description="Disordered" evidence="1">
    <location>
        <begin position="1"/>
        <end position="67"/>
    </location>
</feature>
<comment type="caution">
    <text evidence="3">The sequence shown here is derived from an EMBL/GenBank/DDBJ whole genome shotgun (WGS) entry which is preliminary data.</text>
</comment>
<feature type="region of interest" description="Disordered" evidence="1">
    <location>
        <begin position="75"/>
        <end position="94"/>
    </location>
</feature>
<proteinExistence type="predicted"/>
<evidence type="ECO:0000313" key="4">
    <source>
        <dbReference type="Proteomes" id="UP000225706"/>
    </source>
</evidence>
<accession>A0A2B4S6D1</accession>
<protein>
    <recommendedName>
        <fullName evidence="2">TET-Associated Glycosyltransferase domain-containing protein</fullName>
    </recommendedName>
</protein>
<dbReference type="AlphaFoldDB" id="A0A2B4S6D1"/>
<feature type="compositionally biased region" description="Basic and acidic residues" evidence="1">
    <location>
        <begin position="32"/>
        <end position="53"/>
    </location>
</feature>
<feature type="compositionally biased region" description="Basic and acidic residues" evidence="1">
    <location>
        <begin position="8"/>
        <end position="19"/>
    </location>
</feature>
<gene>
    <name evidence="3" type="ORF">AWC38_SpisGene11395</name>
</gene>
<sequence>MSMPPKPDTSKRGCKEPKGSVKNITEQVGGLKIEDSHSKDSKQGNDGTPETKSKGTVRKKGARRPLLIDIKKCNTNNGECMENHPWEPNRPKIMPDEMDESAVYTVGKNWKHWDKVDLRKIYQHLPKFVKEMKGKTCRQELEEVLQLDKSSDTRDSETEASANKDTDKEGSGNDGSENNSSANKDMESGSSETKAPPKMLRFKPISDEYLTPHVKEVVYMQRKKDEPKDKPDLPDTPKVKESFRAYSLPRPQNPQQKPNIWFLDCEYMCKVHLPGNTSDWLDDSDKSGKRIRAIKPDKIDQRWIFTPSFRRAKIALLDWPDDRILNSKNTIRILVVRPTEFEEYVKYCGDKFHIISLPNDEIGAGYPRLWIQKIALRLKLNFIWMIDDSLLCFYEYHPDDGEETIYDPDRRRKFSIVFKSIEYFVQCASSHTVPIAAMSPRQFRGAKPPLFEQLACLPPQIAVYLNLEALKSRDIYYRPELQVLEDMVFGYECEQNGLKVFVDNRIQLKDKDWRDTGARSISVQQKMREADEVFEANTTTQLIFRY</sequence>
<feature type="compositionally biased region" description="Low complexity" evidence="1">
    <location>
        <begin position="174"/>
        <end position="183"/>
    </location>
</feature>
<dbReference type="Pfam" id="PF20691">
    <property type="entry name" value="TAGT"/>
    <property type="match status" value="1"/>
</dbReference>
<dbReference type="Proteomes" id="UP000225706">
    <property type="component" value="Unassembled WGS sequence"/>
</dbReference>
<feature type="compositionally biased region" description="Basic and acidic residues" evidence="1">
    <location>
        <begin position="81"/>
        <end position="94"/>
    </location>
</feature>
<feature type="compositionally biased region" description="Basic and acidic residues" evidence="1">
    <location>
        <begin position="149"/>
        <end position="171"/>
    </location>
</feature>
<dbReference type="EMBL" id="LSMT01000188">
    <property type="protein sequence ID" value="PFX24045.1"/>
    <property type="molecule type" value="Genomic_DNA"/>
</dbReference>
<keyword evidence="4" id="KW-1185">Reference proteome</keyword>
<evidence type="ECO:0000313" key="3">
    <source>
        <dbReference type="EMBL" id="PFX24045.1"/>
    </source>
</evidence>